<gene>
    <name evidence="1" type="ORF">A2Z00_01460</name>
</gene>
<proteinExistence type="predicted"/>
<sequence>MTYQEHIDAPRGISRRLGRRIADDVIEPMLQEFECHLLRKALVYIGQCPPDFHSYPHAVAYLQTLPVSTLRSLHEEVLDYELGKGGRRFGSLGIRVEEYTKEEKVGDVLHPSYFVDMKKYDPFWRMHFIPYGYSDRYHQFMEKTLFLGCVDFFYFLRGERENFQKDRVPKIIAGATNPTMAHFAQRRLGFHYLGGWIGDRKTTMRTLCEDLRLAPYGGMRNPRRIDPKDLEKTVDRLAFEKEALPNGKEVIINIFVKTKDLFDIKLEDMLLGHIIFLGNRLARREVDCQRPESFLRYDLSALERRIRIEAILESNKV</sequence>
<comment type="caution">
    <text evidence="1">The sequence shown here is derived from an EMBL/GenBank/DDBJ whole genome shotgun (WGS) entry which is preliminary data.</text>
</comment>
<name>A0A1F5ZI84_9BACT</name>
<dbReference type="AlphaFoldDB" id="A0A1F5ZI84"/>
<protein>
    <submittedName>
        <fullName evidence="1">Uncharacterized protein</fullName>
    </submittedName>
</protein>
<dbReference type="Proteomes" id="UP000177268">
    <property type="component" value="Unassembled WGS sequence"/>
</dbReference>
<accession>A0A1F5ZI84</accession>
<organism evidence="1 2">
    <name type="scientific">Candidatus Gottesmanbacteria bacterium RBG_13_45_10</name>
    <dbReference type="NCBI Taxonomy" id="1798370"/>
    <lineage>
        <taxon>Bacteria</taxon>
        <taxon>Candidatus Gottesmaniibacteriota</taxon>
    </lineage>
</organism>
<reference evidence="1 2" key="1">
    <citation type="journal article" date="2016" name="Nat. Commun.">
        <title>Thousands of microbial genomes shed light on interconnected biogeochemical processes in an aquifer system.</title>
        <authorList>
            <person name="Anantharaman K."/>
            <person name="Brown C.T."/>
            <person name="Hug L.A."/>
            <person name="Sharon I."/>
            <person name="Castelle C.J."/>
            <person name="Probst A.J."/>
            <person name="Thomas B.C."/>
            <person name="Singh A."/>
            <person name="Wilkins M.J."/>
            <person name="Karaoz U."/>
            <person name="Brodie E.L."/>
            <person name="Williams K.H."/>
            <person name="Hubbard S.S."/>
            <person name="Banfield J.F."/>
        </authorList>
    </citation>
    <scope>NUCLEOTIDE SEQUENCE [LARGE SCALE GENOMIC DNA]</scope>
</reference>
<dbReference type="EMBL" id="MFIZ01000013">
    <property type="protein sequence ID" value="OGG11832.1"/>
    <property type="molecule type" value="Genomic_DNA"/>
</dbReference>
<evidence type="ECO:0000313" key="2">
    <source>
        <dbReference type="Proteomes" id="UP000177268"/>
    </source>
</evidence>
<evidence type="ECO:0000313" key="1">
    <source>
        <dbReference type="EMBL" id="OGG11832.1"/>
    </source>
</evidence>